<reference evidence="2 3" key="1">
    <citation type="submission" date="2019-09" db="EMBL/GenBank/DDBJ databases">
        <title>Complete genome sequence of Arachidicoccus sp. B3-10 isolated from apple orchard soil.</title>
        <authorList>
            <person name="Kim H.S."/>
            <person name="Han K.-I."/>
            <person name="Suh M.K."/>
            <person name="Lee K.C."/>
            <person name="Eom M.K."/>
            <person name="Kim J.-S."/>
            <person name="Kang S.W."/>
            <person name="Sin Y."/>
            <person name="Lee J.-S."/>
        </authorList>
    </citation>
    <scope>NUCLEOTIDE SEQUENCE [LARGE SCALE GENOMIC DNA]</scope>
    <source>
        <strain evidence="2 3">B3-10</strain>
    </source>
</reference>
<name>A0A5P2G2F2_9BACT</name>
<evidence type="ECO:0000313" key="3">
    <source>
        <dbReference type="Proteomes" id="UP000292424"/>
    </source>
</evidence>
<organism evidence="2 3">
    <name type="scientific">Rhizosphaericola mali</name>
    <dbReference type="NCBI Taxonomy" id="2545455"/>
    <lineage>
        <taxon>Bacteria</taxon>
        <taxon>Pseudomonadati</taxon>
        <taxon>Bacteroidota</taxon>
        <taxon>Chitinophagia</taxon>
        <taxon>Chitinophagales</taxon>
        <taxon>Chitinophagaceae</taxon>
        <taxon>Rhizosphaericola</taxon>
    </lineage>
</organism>
<dbReference type="RefSeq" id="WP_131328151.1">
    <property type="nucleotide sequence ID" value="NZ_CP044016.1"/>
</dbReference>
<dbReference type="KEGG" id="arac:E0W69_000880"/>
<dbReference type="Pfam" id="PF23019">
    <property type="entry name" value="DUF7033"/>
    <property type="match status" value="1"/>
</dbReference>
<feature type="domain" description="DUF7033" evidence="1">
    <location>
        <begin position="87"/>
        <end position="174"/>
    </location>
</feature>
<evidence type="ECO:0000259" key="1">
    <source>
        <dbReference type="Pfam" id="PF23019"/>
    </source>
</evidence>
<dbReference type="AlphaFoldDB" id="A0A5P2G2F2"/>
<sequence>MVQVICYTEKITTRLQYIVAFLLGKDVHITDQLTEAHIFYSNNKPDHLDVVWIQPQGLLEAEDIAPQEIQITKDTTPIFFQNESDLGFDIFAATFYLLSRYEEYLPFQKDEYGRYAVENSLAFQNNFLELPLIDIWRKALQDKIHSIFPQIIFPKIEAKYIPTFDIDVAYSYQGKSFFRNIGGGLKDLLNKNLNQVKSRISVLFRREQDPFDTYILIEGELKKLNSTAIFFFPIARKIQGYDKNILPKKAILQNLIRKINATYPVGMHPSWHSGDDKNEFIWEKQYLESIIEQPISKSRQHYIRMLLPEKYQQLIELHIQEDFSMGYGSRNGFRASTAYPFYWFDLTKNEITPLKIFPFCFMDANSFYEQHFSASEMLEEFRNYWSLIQKFGGNLISIMHNNFLSEQVPFVEYRQAILQFWKEMQQKENNNSIKD</sequence>
<gene>
    <name evidence="2" type="ORF">E0W69_000880</name>
</gene>
<accession>A0A5P2G2F2</accession>
<dbReference type="OrthoDB" id="5573484at2"/>
<dbReference type="Proteomes" id="UP000292424">
    <property type="component" value="Chromosome"/>
</dbReference>
<evidence type="ECO:0000313" key="2">
    <source>
        <dbReference type="EMBL" id="QES87273.1"/>
    </source>
</evidence>
<dbReference type="InterPro" id="IPR054297">
    <property type="entry name" value="DUF7033"/>
</dbReference>
<dbReference type="EMBL" id="CP044016">
    <property type="protein sequence ID" value="QES87273.1"/>
    <property type="molecule type" value="Genomic_DNA"/>
</dbReference>
<keyword evidence="3" id="KW-1185">Reference proteome</keyword>
<protein>
    <recommendedName>
        <fullName evidence="1">DUF7033 domain-containing protein</fullName>
    </recommendedName>
</protein>
<proteinExistence type="predicted"/>